<keyword evidence="2" id="KW-0808">Transferase</keyword>
<name>L9UC55_9GAMM</name>
<dbReference type="InterPro" id="IPR051531">
    <property type="entry name" value="N-acetyltransferase"/>
</dbReference>
<proteinExistence type="predicted"/>
<dbReference type="Proteomes" id="UP000011651">
    <property type="component" value="Unassembled WGS sequence"/>
</dbReference>
<dbReference type="PROSITE" id="PS51186">
    <property type="entry name" value="GNAT"/>
    <property type="match status" value="1"/>
</dbReference>
<evidence type="ECO:0000313" key="3">
    <source>
        <dbReference type="Proteomes" id="UP000011651"/>
    </source>
</evidence>
<dbReference type="Gene3D" id="3.40.630.30">
    <property type="match status" value="1"/>
</dbReference>
<accession>L9UC55</accession>
<dbReference type="Pfam" id="PF13302">
    <property type="entry name" value="Acetyltransf_3"/>
    <property type="match status" value="1"/>
</dbReference>
<dbReference type="SUPFAM" id="SSF55729">
    <property type="entry name" value="Acyl-CoA N-acyltransferases (Nat)"/>
    <property type="match status" value="1"/>
</dbReference>
<keyword evidence="2" id="KW-0012">Acyltransferase</keyword>
<gene>
    <name evidence="2" type="ORF">HALTITAN_1362</name>
</gene>
<comment type="caution">
    <text evidence="2">The sequence shown here is derived from an EMBL/GenBank/DDBJ whole genome shotgun (WGS) entry which is preliminary data.</text>
</comment>
<feature type="domain" description="N-acetyltransferase" evidence="1">
    <location>
        <begin position="21"/>
        <end position="185"/>
    </location>
</feature>
<dbReference type="InterPro" id="IPR016181">
    <property type="entry name" value="Acyl_CoA_acyltransferase"/>
</dbReference>
<sequence>MELRCCGDVKDPNMITASKRLVLRYYWPEDIAPIFKSYTGDLGSTKYLARHPHTEIEQTEKMFQNLSVPESMALTGKCIWVVDAIREGGAIGLITVVKSKDSMVVHFGIGRPYRGCGYAAEALVLTAQHLLAEDHAIRVNTFTDVENVAAQMALAKAGFRFTTRTKKFYQAPQLNGEYRDVFHYEFRG</sequence>
<dbReference type="PANTHER" id="PTHR43792">
    <property type="entry name" value="GNAT FAMILY, PUTATIVE (AFU_ORTHOLOGUE AFUA_3G00765)-RELATED-RELATED"/>
    <property type="match status" value="1"/>
</dbReference>
<dbReference type="InterPro" id="IPR000182">
    <property type="entry name" value="GNAT_dom"/>
</dbReference>
<dbReference type="AlphaFoldDB" id="L9UC55"/>
<protein>
    <submittedName>
        <fullName evidence="2">Acyl-CoA N-acyltransferase</fullName>
    </submittedName>
</protein>
<dbReference type="EMBL" id="AOPO01000004">
    <property type="protein sequence ID" value="ELY21798.1"/>
    <property type="molecule type" value="Genomic_DNA"/>
</dbReference>
<reference evidence="2 3" key="1">
    <citation type="journal article" date="2013" name="Genome Announc.">
        <title>Draft Genome of the Marine Gammaproteobacterium Halomonas titanicae.</title>
        <authorList>
            <person name="Sanchez-Porro C."/>
            <person name="de la Haba R.R."/>
            <person name="Cruz-Hernandez N."/>
            <person name="Gonzalez J.M."/>
            <person name="Reyes-Guirao C."/>
            <person name="Navarro-Sampedro L."/>
            <person name="Carballo M."/>
            <person name="Ventosa A."/>
        </authorList>
    </citation>
    <scope>NUCLEOTIDE SEQUENCE [LARGE SCALE GENOMIC DNA]</scope>
    <source>
        <strain evidence="2 3">BH1</strain>
    </source>
</reference>
<organism evidence="2 3">
    <name type="scientific">Vreelandella titanicae BH1</name>
    <dbReference type="NCBI Taxonomy" id="1204738"/>
    <lineage>
        <taxon>Bacteria</taxon>
        <taxon>Pseudomonadati</taxon>
        <taxon>Pseudomonadota</taxon>
        <taxon>Gammaproteobacteria</taxon>
        <taxon>Oceanospirillales</taxon>
        <taxon>Halomonadaceae</taxon>
        <taxon>Vreelandella</taxon>
    </lineage>
</organism>
<evidence type="ECO:0000259" key="1">
    <source>
        <dbReference type="PROSITE" id="PS51186"/>
    </source>
</evidence>
<evidence type="ECO:0000313" key="2">
    <source>
        <dbReference type="EMBL" id="ELY21798.1"/>
    </source>
</evidence>
<dbReference type="GO" id="GO:0016747">
    <property type="term" value="F:acyltransferase activity, transferring groups other than amino-acyl groups"/>
    <property type="evidence" value="ECO:0007669"/>
    <property type="project" value="InterPro"/>
</dbReference>